<feature type="domain" description="Peptidase S1" evidence="2">
    <location>
        <begin position="5"/>
        <end position="87"/>
    </location>
</feature>
<reference evidence="3" key="1">
    <citation type="submission" date="2015-11" db="EMBL/GenBank/DDBJ databases">
        <title>De novo transcriptome assembly of four potential Pierce s Disease insect vectors from Arizona vineyards.</title>
        <authorList>
            <person name="Tassone E.E."/>
        </authorList>
    </citation>
    <scope>NUCLEOTIDE SEQUENCE</scope>
</reference>
<dbReference type="GO" id="GO:0004252">
    <property type="term" value="F:serine-type endopeptidase activity"/>
    <property type="evidence" value="ECO:0007669"/>
    <property type="project" value="InterPro"/>
</dbReference>
<sequence>MVIPSRQCEAQLKTSQNLGKYFILNEGFSCALPPSDSDLCKVDFGSAVACQREDGRYELAGVNSWDIACPTKQSLPSVFATSDAQWITTVLSTPTPVLQAEEKNYQQTLSQGESIDGVDTEDKPGFSQGYGK</sequence>
<dbReference type="InterPro" id="IPR001254">
    <property type="entry name" value="Trypsin_dom"/>
</dbReference>
<gene>
    <name evidence="3" type="ORF">g.34975</name>
</gene>
<dbReference type="EMBL" id="GECU01031677">
    <property type="protein sequence ID" value="JAS76029.1"/>
    <property type="molecule type" value="Transcribed_RNA"/>
</dbReference>
<dbReference type="AlphaFoldDB" id="A0A1B6HMY5"/>
<dbReference type="GO" id="GO:0006508">
    <property type="term" value="P:proteolysis"/>
    <property type="evidence" value="ECO:0007669"/>
    <property type="project" value="InterPro"/>
</dbReference>
<proteinExistence type="predicted"/>
<dbReference type="Gene3D" id="2.40.10.10">
    <property type="entry name" value="Trypsin-like serine proteases"/>
    <property type="match status" value="1"/>
</dbReference>
<name>A0A1B6HMY5_9HEMI</name>
<evidence type="ECO:0000256" key="1">
    <source>
        <dbReference type="SAM" id="MobiDB-lite"/>
    </source>
</evidence>
<protein>
    <recommendedName>
        <fullName evidence="2">Peptidase S1 domain-containing protein</fullName>
    </recommendedName>
</protein>
<organism evidence="3">
    <name type="scientific">Homalodisca liturata</name>
    <dbReference type="NCBI Taxonomy" id="320908"/>
    <lineage>
        <taxon>Eukaryota</taxon>
        <taxon>Metazoa</taxon>
        <taxon>Ecdysozoa</taxon>
        <taxon>Arthropoda</taxon>
        <taxon>Hexapoda</taxon>
        <taxon>Insecta</taxon>
        <taxon>Pterygota</taxon>
        <taxon>Neoptera</taxon>
        <taxon>Paraneoptera</taxon>
        <taxon>Hemiptera</taxon>
        <taxon>Auchenorrhyncha</taxon>
        <taxon>Membracoidea</taxon>
        <taxon>Cicadellidae</taxon>
        <taxon>Cicadellinae</taxon>
        <taxon>Proconiini</taxon>
        <taxon>Homalodisca</taxon>
    </lineage>
</organism>
<evidence type="ECO:0000259" key="2">
    <source>
        <dbReference type="Pfam" id="PF00089"/>
    </source>
</evidence>
<dbReference type="Pfam" id="PF00089">
    <property type="entry name" value="Trypsin"/>
    <property type="match status" value="1"/>
</dbReference>
<dbReference type="SUPFAM" id="SSF50494">
    <property type="entry name" value="Trypsin-like serine proteases"/>
    <property type="match status" value="1"/>
</dbReference>
<dbReference type="InterPro" id="IPR043504">
    <property type="entry name" value="Peptidase_S1_PA_chymotrypsin"/>
</dbReference>
<evidence type="ECO:0000313" key="3">
    <source>
        <dbReference type="EMBL" id="JAS76029.1"/>
    </source>
</evidence>
<feature type="region of interest" description="Disordered" evidence="1">
    <location>
        <begin position="106"/>
        <end position="132"/>
    </location>
</feature>
<dbReference type="InterPro" id="IPR009003">
    <property type="entry name" value="Peptidase_S1_PA"/>
</dbReference>
<accession>A0A1B6HMY5</accession>